<dbReference type="Proteomes" id="UP001144280">
    <property type="component" value="Unassembled WGS sequence"/>
</dbReference>
<gene>
    <name evidence="3" type="ORF">Pa4123_04270</name>
</gene>
<name>A0ABQ5QKK0_9ACTN</name>
<dbReference type="EMBL" id="BSDI01000001">
    <property type="protein sequence ID" value="GLH95155.1"/>
    <property type="molecule type" value="Genomic_DNA"/>
</dbReference>
<evidence type="ECO:0008006" key="5">
    <source>
        <dbReference type="Google" id="ProtNLM"/>
    </source>
</evidence>
<organism evidence="3 4">
    <name type="scientific">Phytohabitans aurantiacus</name>
    <dbReference type="NCBI Taxonomy" id="3016789"/>
    <lineage>
        <taxon>Bacteria</taxon>
        <taxon>Bacillati</taxon>
        <taxon>Actinomycetota</taxon>
        <taxon>Actinomycetes</taxon>
        <taxon>Micromonosporales</taxon>
        <taxon>Micromonosporaceae</taxon>
    </lineage>
</organism>
<proteinExistence type="predicted"/>
<feature type="region of interest" description="Disordered" evidence="1">
    <location>
        <begin position="28"/>
        <end position="73"/>
    </location>
</feature>
<evidence type="ECO:0000313" key="4">
    <source>
        <dbReference type="Proteomes" id="UP001144280"/>
    </source>
</evidence>
<comment type="caution">
    <text evidence="3">The sequence shown here is derived from an EMBL/GenBank/DDBJ whole genome shotgun (WGS) entry which is preliminary data.</text>
</comment>
<evidence type="ECO:0000256" key="2">
    <source>
        <dbReference type="SAM" id="SignalP"/>
    </source>
</evidence>
<feature type="chain" id="PRO_5047401090" description="Lipoprotein" evidence="2">
    <location>
        <begin position="23"/>
        <end position="169"/>
    </location>
</feature>
<accession>A0ABQ5QKK0</accession>
<evidence type="ECO:0000256" key="1">
    <source>
        <dbReference type="SAM" id="MobiDB-lite"/>
    </source>
</evidence>
<keyword evidence="2" id="KW-0732">Signal</keyword>
<feature type="signal peptide" evidence="2">
    <location>
        <begin position="1"/>
        <end position="22"/>
    </location>
</feature>
<evidence type="ECO:0000313" key="3">
    <source>
        <dbReference type="EMBL" id="GLH95155.1"/>
    </source>
</evidence>
<sequence length="169" mass="16869">MLSPLRTLAAIVACAALTSACGVPPELRDPPGDVVPSPKTEAPVTPLPSHSSQATPTPSPTRSGFPEEAAVSCGGRPTGAQVIAALRRSSGLLPSGVNATVRAGDPQCAGTWQYAVVLIPNSDPLIVVTRGQSGSLTVVTAGTDVCSIPVRTEAPAGIRTLACDAAGPV</sequence>
<dbReference type="PROSITE" id="PS51257">
    <property type="entry name" value="PROKAR_LIPOPROTEIN"/>
    <property type="match status" value="1"/>
</dbReference>
<keyword evidence="4" id="KW-1185">Reference proteome</keyword>
<protein>
    <recommendedName>
        <fullName evidence="5">Lipoprotein</fullName>
    </recommendedName>
</protein>
<reference evidence="3" key="1">
    <citation type="submission" date="2022-12" db="EMBL/GenBank/DDBJ databases">
        <title>New Phytohabitans aurantiacus sp. RD004123 nov., an actinomycete isolated from soil.</title>
        <authorList>
            <person name="Triningsih D.W."/>
            <person name="Harunari E."/>
            <person name="Igarashi Y."/>
        </authorList>
    </citation>
    <scope>NUCLEOTIDE SEQUENCE</scope>
    <source>
        <strain evidence="3">RD004123</strain>
    </source>
</reference>
<feature type="compositionally biased region" description="Polar residues" evidence="1">
    <location>
        <begin position="48"/>
        <end position="62"/>
    </location>
</feature>